<evidence type="ECO:0000313" key="2">
    <source>
        <dbReference type="EMBL" id="CAL1713295.1"/>
    </source>
</evidence>
<accession>A0ABP1E014</accession>
<evidence type="ECO:0000256" key="1">
    <source>
        <dbReference type="SAM" id="Phobius"/>
    </source>
</evidence>
<keyword evidence="1" id="KW-0472">Membrane</keyword>
<sequence>MRLTCQVPNSFSSFPHPGYSRSTKWIFVRSIVRTRFVQLVFVSLWVINEQLRTASNSTYNAASFAAQTTVVEAIKFALSAIYFYCSRGSQAPCLSPRTRRYTSVPDEEERALNDLNNSLEDEFVDVTPPNGYAQPLPQPIATSMPTAISVGLVVLAAFMSTYLKHTASLVERLTDPFTLYLGFPATVLFTFLSSFFILSRTFDTLQWQSALLQFCGLLLVQASLIPSPIAEHSYPFLMGFALSGSSSLLLMDFIYTNHHNISLELLHVIFFASSFLSSTVALSAQHPVQSTIQEHVSTFTPLDSLHVITQVVLDLLSLAAIFYFEAATAAVLVSFGAAVHLLLLSVVPATHTFALAIGSIVAAVASITYIAQWRRSDEKKAHSVLFNMVGSFLVLMAGAYVAIGSYRMYPIVSSYTSSPSTVTDIITAAKVTCPRKPLLSHSFYSHERQYHAFDNVLLIVFFSHARYDANLEYYKEVYSEFFPNIVFVGPGSREDAGFAHSYDVLVDSYQSDEDLSDPSFYKMAGRMAHHMLYTAMREYDCYDGYLWAPFDTLLNIPRLQQFDQRYFWYHSPFGQYVHNPALGDEVANRNASRHPPPAKISPDPAINLTATWRGWGPDWWWGEPHVGVEVCMRSFRKVPQEMRDRLAAKTNGTRLIGGSADTLYIPGKHRQTFMDILGLFLETDCFLEIATPTALHLAVPPEEPILYVDHWWIWLPPLNASFVRQQWTAGFEVDTFHTFHWGDKDSDGIWRPNPANIPDVRRLLLESATRQGVELPIRTIEREHH</sequence>
<dbReference type="EMBL" id="OZ037950">
    <property type="protein sequence ID" value="CAL1713295.1"/>
    <property type="molecule type" value="Genomic_DNA"/>
</dbReference>
<feature type="transmembrane region" description="Helical" evidence="1">
    <location>
        <begin position="177"/>
        <end position="198"/>
    </location>
</feature>
<feature type="transmembrane region" description="Helical" evidence="1">
    <location>
        <begin position="353"/>
        <end position="372"/>
    </location>
</feature>
<name>A0ABP1E014_9APHY</name>
<organism evidence="2 3">
    <name type="scientific">Somion occarium</name>
    <dbReference type="NCBI Taxonomy" id="3059160"/>
    <lineage>
        <taxon>Eukaryota</taxon>
        <taxon>Fungi</taxon>
        <taxon>Dikarya</taxon>
        <taxon>Basidiomycota</taxon>
        <taxon>Agaricomycotina</taxon>
        <taxon>Agaricomycetes</taxon>
        <taxon>Polyporales</taxon>
        <taxon>Cerrenaceae</taxon>
        <taxon>Somion</taxon>
    </lineage>
</organism>
<feature type="transmembrane region" description="Helical" evidence="1">
    <location>
        <begin position="384"/>
        <end position="403"/>
    </location>
</feature>
<dbReference type="Proteomes" id="UP001497453">
    <property type="component" value="Chromosome 7"/>
</dbReference>
<keyword evidence="3" id="KW-1185">Reference proteome</keyword>
<protein>
    <submittedName>
        <fullName evidence="2">Uncharacterized protein</fullName>
    </submittedName>
</protein>
<feature type="transmembrane region" description="Helical" evidence="1">
    <location>
        <begin position="146"/>
        <end position="165"/>
    </location>
</feature>
<gene>
    <name evidence="2" type="ORF">GFSPODELE1_LOCUS9243</name>
</gene>
<proteinExistence type="predicted"/>
<keyword evidence="1" id="KW-1133">Transmembrane helix</keyword>
<keyword evidence="1" id="KW-0812">Transmembrane</keyword>
<dbReference type="PANTHER" id="PTHR31362:SF0">
    <property type="entry name" value="EXOSTOSIN DOMAIN-CONTAINING PROTEIN-RELATED"/>
    <property type="match status" value="1"/>
</dbReference>
<reference evidence="3" key="1">
    <citation type="submission" date="2024-04" db="EMBL/GenBank/DDBJ databases">
        <authorList>
            <person name="Shaw F."/>
            <person name="Minotto A."/>
        </authorList>
    </citation>
    <scope>NUCLEOTIDE SEQUENCE [LARGE SCALE GENOMIC DNA]</scope>
</reference>
<dbReference type="InterPro" id="IPR005049">
    <property type="entry name" value="STL-like"/>
</dbReference>
<evidence type="ECO:0000313" key="3">
    <source>
        <dbReference type="Proteomes" id="UP001497453"/>
    </source>
</evidence>
<dbReference type="PANTHER" id="PTHR31362">
    <property type="entry name" value="GLYCOSYLTRANSFERASE STELLO1-RELATED"/>
    <property type="match status" value="1"/>
</dbReference>